<dbReference type="Proteomes" id="UP000707071">
    <property type="component" value="Unassembled WGS sequence"/>
</dbReference>
<dbReference type="Pfam" id="PF00172">
    <property type="entry name" value="Zn_clus"/>
    <property type="match status" value="1"/>
</dbReference>
<keyword evidence="2" id="KW-0539">Nucleus</keyword>
<name>A0A9P7U3U9_9HYPO</name>
<dbReference type="InterPro" id="IPR001138">
    <property type="entry name" value="Zn2Cys6_DnaBD"/>
</dbReference>
<gene>
    <name evidence="5" type="primary">CTF1BETA</name>
    <name evidence="5" type="ORF">E4U09_006613</name>
</gene>
<dbReference type="GO" id="GO:0006351">
    <property type="term" value="P:DNA-templated transcription"/>
    <property type="evidence" value="ECO:0007669"/>
    <property type="project" value="InterPro"/>
</dbReference>
<feature type="domain" description="Zn(2)-C6 fungal-type" evidence="4">
    <location>
        <begin position="62"/>
        <end position="93"/>
    </location>
</feature>
<feature type="compositionally biased region" description="Polar residues" evidence="3">
    <location>
        <begin position="760"/>
        <end position="771"/>
    </location>
</feature>
<dbReference type="CDD" id="cd00067">
    <property type="entry name" value="GAL4"/>
    <property type="match status" value="1"/>
</dbReference>
<feature type="compositionally biased region" description="Low complexity" evidence="3">
    <location>
        <begin position="10"/>
        <end position="24"/>
    </location>
</feature>
<dbReference type="SMART" id="SM00906">
    <property type="entry name" value="Fungal_trans"/>
    <property type="match status" value="1"/>
</dbReference>
<sequence>MASDASIEDASPASPTSPTSPTSSHMSDSAEKTEKTPRKRIAPIGQDGSAPQKVAKRRAARACVSCRARKVRCDVVEGAPCGNCRWDNVECVVQESRRQKKDLVTPSITAAGGAAAYARCKIANTTSTAPHVSTPAPTPNPTSMATPPLSISSADAARRTSNVSASSSNDVSHALYQRCAGFRNGNAPLAQQFSSLENGRTAQFLSSLEIPDAASQLPAFVRPLPAKIAPEDVQYLVIKGALTLPDIPLQNALLQCYIEYVYPYMPLIDLHNVLSIVDRRDGVNGQTSLLLYQSIMFSAVAFVDMKYLREAGYSSRKAARKAFFQKTRLLYDFDYEQDRLVLVQSLMQMTYWYETPDDQKDTWHWMGVAISLAQTIGLHRNPGTTSMSTSKQRLWKRIWWSCFMRDRLVALGMRRPIRIKDQDFDVPMLTESDFDIQPLQEGISVVPAECTLIRDVNMQRELAVMCIWKAKLCLCISHMLKVQYSVLIRDKMKPENTTNSTMMLFPNSQVDNVDSVHSVDLELNAWAASLPEICQYRPLKPMDVQGGKSTVAVQRTMLHMVYHTTISALHRPQFLPSSPTQRPTTSREVQEVSRLRVRDAAAQITRMASELQHLRLERFLPTTGVTVILPAMIIHLLEMKDPWPQTRDRAIKGFRHCMHVMEKLRELYAAADYATGFLDAALRKAAIDIHANVDHETASAMKQDLPTDFHVHTPPPENMPYMTTSETLFNAQKVPASASEQAVQMPMLPPNTVNAAALELSSTHSPPQTEFDSAAELTPSASGHSEEQRLVDFECLDLDFMQGHDAFDWNAVAGTELDVDQWLQFPGESGTIMNNNIMNNNIMNNNIMNNNIMNNNIMNNNIIINNSSNSNGQVLGDFHGDMMPPSAADYPIAGVGADSFFKTESLTSLMMNEGTLGLEGFDEDVDMMESEAAAQLEISV</sequence>
<proteinExistence type="predicted"/>
<organism evidence="5 6">
    <name type="scientific">Claviceps aff. purpurea</name>
    <dbReference type="NCBI Taxonomy" id="1967640"/>
    <lineage>
        <taxon>Eukaryota</taxon>
        <taxon>Fungi</taxon>
        <taxon>Dikarya</taxon>
        <taxon>Ascomycota</taxon>
        <taxon>Pezizomycotina</taxon>
        <taxon>Sordariomycetes</taxon>
        <taxon>Hypocreomycetidae</taxon>
        <taxon>Hypocreales</taxon>
        <taxon>Clavicipitaceae</taxon>
        <taxon>Claviceps</taxon>
    </lineage>
</organism>
<dbReference type="InterPro" id="IPR052761">
    <property type="entry name" value="Fungal_Detox/Toxin_TFs"/>
</dbReference>
<feature type="region of interest" description="Disordered" evidence="3">
    <location>
        <begin position="760"/>
        <end position="786"/>
    </location>
</feature>
<dbReference type="PROSITE" id="PS50048">
    <property type="entry name" value="ZN2_CY6_FUNGAL_2"/>
    <property type="match status" value="1"/>
</dbReference>
<dbReference type="SMART" id="SM00066">
    <property type="entry name" value="GAL4"/>
    <property type="match status" value="1"/>
</dbReference>
<feature type="region of interest" description="Disordered" evidence="3">
    <location>
        <begin position="1"/>
        <end position="54"/>
    </location>
</feature>
<feature type="region of interest" description="Disordered" evidence="3">
    <location>
        <begin position="127"/>
        <end position="149"/>
    </location>
</feature>
<dbReference type="PROSITE" id="PS00463">
    <property type="entry name" value="ZN2_CY6_FUNGAL_1"/>
    <property type="match status" value="1"/>
</dbReference>
<dbReference type="Gene3D" id="4.10.240.10">
    <property type="entry name" value="Zn(2)-C6 fungal-type DNA-binding domain"/>
    <property type="match status" value="1"/>
</dbReference>
<dbReference type="AlphaFoldDB" id="A0A9P7U3U9"/>
<evidence type="ECO:0000259" key="4">
    <source>
        <dbReference type="PROSITE" id="PS50048"/>
    </source>
</evidence>
<evidence type="ECO:0000256" key="2">
    <source>
        <dbReference type="ARBA" id="ARBA00023242"/>
    </source>
</evidence>
<accession>A0A9P7U3U9</accession>
<dbReference type="GO" id="GO:0000981">
    <property type="term" value="F:DNA-binding transcription factor activity, RNA polymerase II-specific"/>
    <property type="evidence" value="ECO:0007669"/>
    <property type="project" value="InterPro"/>
</dbReference>
<evidence type="ECO:0000256" key="3">
    <source>
        <dbReference type="SAM" id="MobiDB-lite"/>
    </source>
</evidence>
<dbReference type="PANTHER" id="PTHR47425:SF2">
    <property type="entry name" value="FARB-RELATED"/>
    <property type="match status" value="1"/>
</dbReference>
<keyword evidence="6" id="KW-1185">Reference proteome</keyword>
<evidence type="ECO:0000313" key="5">
    <source>
        <dbReference type="EMBL" id="KAG6300623.1"/>
    </source>
</evidence>
<comment type="caution">
    <text evidence="5">The sequence shown here is derived from an EMBL/GenBank/DDBJ whole genome shotgun (WGS) entry which is preliminary data.</text>
</comment>
<dbReference type="CDD" id="cd12148">
    <property type="entry name" value="fungal_TF_MHR"/>
    <property type="match status" value="1"/>
</dbReference>
<dbReference type="SUPFAM" id="SSF57701">
    <property type="entry name" value="Zn2/Cys6 DNA-binding domain"/>
    <property type="match status" value="1"/>
</dbReference>
<dbReference type="InterPro" id="IPR036864">
    <property type="entry name" value="Zn2-C6_fun-type_DNA-bd_sf"/>
</dbReference>
<protein>
    <submittedName>
        <fullName evidence="5">Cutinase transcription factor 1 beta</fullName>
    </submittedName>
</protein>
<dbReference type="EMBL" id="SRRH01000061">
    <property type="protein sequence ID" value="KAG6300623.1"/>
    <property type="molecule type" value="Genomic_DNA"/>
</dbReference>
<dbReference type="PANTHER" id="PTHR47425">
    <property type="entry name" value="FARB-RELATED"/>
    <property type="match status" value="1"/>
</dbReference>
<dbReference type="Pfam" id="PF04082">
    <property type="entry name" value="Fungal_trans"/>
    <property type="match status" value="1"/>
</dbReference>
<dbReference type="GO" id="GO:0008270">
    <property type="term" value="F:zinc ion binding"/>
    <property type="evidence" value="ECO:0007669"/>
    <property type="project" value="InterPro"/>
</dbReference>
<dbReference type="GO" id="GO:0003677">
    <property type="term" value="F:DNA binding"/>
    <property type="evidence" value="ECO:0007669"/>
    <property type="project" value="InterPro"/>
</dbReference>
<dbReference type="InterPro" id="IPR007219">
    <property type="entry name" value="XnlR_reg_dom"/>
</dbReference>
<evidence type="ECO:0000313" key="6">
    <source>
        <dbReference type="Proteomes" id="UP000707071"/>
    </source>
</evidence>
<evidence type="ECO:0000256" key="1">
    <source>
        <dbReference type="ARBA" id="ARBA00022723"/>
    </source>
</evidence>
<reference evidence="5 6" key="1">
    <citation type="journal article" date="2020" name="bioRxiv">
        <title>Whole genome comparisons of ergot fungi reveals the divergence and evolution of species within the genus Claviceps are the result of varying mechanisms driving genome evolution and host range expansion.</title>
        <authorList>
            <person name="Wyka S.A."/>
            <person name="Mondo S.J."/>
            <person name="Liu M."/>
            <person name="Dettman J."/>
            <person name="Nalam V."/>
            <person name="Broders K.D."/>
        </authorList>
    </citation>
    <scope>NUCLEOTIDE SEQUENCE [LARGE SCALE GENOMIC DNA]</scope>
    <source>
        <strain evidence="5 6">Clav52</strain>
    </source>
</reference>
<keyword evidence="1" id="KW-0479">Metal-binding</keyword>